<organism evidence="2 3">
    <name type="scientific">Sphingomonas lutea</name>
    <dbReference type="NCBI Taxonomy" id="1045317"/>
    <lineage>
        <taxon>Bacteria</taxon>
        <taxon>Pseudomonadati</taxon>
        <taxon>Pseudomonadota</taxon>
        <taxon>Alphaproteobacteria</taxon>
        <taxon>Sphingomonadales</taxon>
        <taxon>Sphingomonadaceae</taxon>
        <taxon>Sphingomonas</taxon>
    </lineage>
</organism>
<evidence type="ECO:0000256" key="1">
    <source>
        <dbReference type="ARBA" id="ARBA00023125"/>
    </source>
</evidence>
<evidence type="ECO:0000313" key="2">
    <source>
        <dbReference type="EMBL" id="QNN67345.1"/>
    </source>
</evidence>
<evidence type="ECO:0000313" key="3">
    <source>
        <dbReference type="Proteomes" id="UP000515971"/>
    </source>
</evidence>
<keyword evidence="3" id="KW-1185">Reference proteome</keyword>
<dbReference type="NCBIfam" id="TIGR00738">
    <property type="entry name" value="rrf2_super"/>
    <property type="match status" value="1"/>
</dbReference>
<keyword evidence="1" id="KW-0238">DNA-binding</keyword>
<dbReference type="EMBL" id="CP060718">
    <property type="protein sequence ID" value="QNN67345.1"/>
    <property type="molecule type" value="Genomic_DNA"/>
</dbReference>
<name>A0A7G9SHM0_9SPHN</name>
<dbReference type="InterPro" id="IPR030489">
    <property type="entry name" value="TR_Rrf2-type_CS"/>
</dbReference>
<sequence length="155" mass="17021">MIAQKTRYALRSLLFLAEAQDGLPVQLSRIAETQQVPPKYLELIMLDLKRAGLVKSARGPKGGYRLARPPEQISFGEIVRSMEGPIALVSCASVNHYAPCGDCRDEATCAIRRAFAILRDQTTELLDSISLAQGADWEERFGNGATDARQKQGES</sequence>
<dbReference type="GO" id="GO:0005829">
    <property type="term" value="C:cytosol"/>
    <property type="evidence" value="ECO:0007669"/>
    <property type="project" value="TreeGrafter"/>
</dbReference>
<gene>
    <name evidence="2" type="ORF">H9L13_12185</name>
</gene>
<dbReference type="PROSITE" id="PS01332">
    <property type="entry name" value="HTH_RRF2_1"/>
    <property type="match status" value="1"/>
</dbReference>
<protein>
    <submittedName>
        <fullName evidence="2">Rrf2 family transcriptional regulator</fullName>
    </submittedName>
</protein>
<dbReference type="InterPro" id="IPR036390">
    <property type="entry name" value="WH_DNA-bd_sf"/>
</dbReference>
<dbReference type="PANTHER" id="PTHR33221:SF5">
    <property type="entry name" value="HTH-TYPE TRANSCRIPTIONAL REGULATOR ISCR"/>
    <property type="match status" value="1"/>
</dbReference>
<proteinExistence type="predicted"/>
<dbReference type="AlphaFoldDB" id="A0A7G9SHM0"/>
<dbReference type="GO" id="GO:0003700">
    <property type="term" value="F:DNA-binding transcription factor activity"/>
    <property type="evidence" value="ECO:0007669"/>
    <property type="project" value="TreeGrafter"/>
</dbReference>
<dbReference type="SUPFAM" id="SSF46785">
    <property type="entry name" value="Winged helix' DNA-binding domain"/>
    <property type="match status" value="1"/>
</dbReference>
<dbReference type="InterPro" id="IPR000944">
    <property type="entry name" value="Tscrpt_reg_Rrf2"/>
</dbReference>
<dbReference type="Proteomes" id="UP000515971">
    <property type="component" value="Chromosome"/>
</dbReference>
<dbReference type="GO" id="GO:0003677">
    <property type="term" value="F:DNA binding"/>
    <property type="evidence" value="ECO:0007669"/>
    <property type="project" value="UniProtKB-KW"/>
</dbReference>
<reference evidence="2 3" key="1">
    <citation type="submission" date="2020-08" db="EMBL/GenBank/DDBJ databases">
        <title>Genome sequence of Sphingomonas lutea KCTC 23642T.</title>
        <authorList>
            <person name="Hyun D.-W."/>
            <person name="Bae J.-W."/>
        </authorList>
    </citation>
    <scope>NUCLEOTIDE SEQUENCE [LARGE SCALE GENOMIC DNA]</scope>
    <source>
        <strain evidence="2 3">KCTC 23642</strain>
    </source>
</reference>
<dbReference type="PANTHER" id="PTHR33221">
    <property type="entry name" value="WINGED HELIX-TURN-HELIX TRANSCRIPTIONAL REGULATOR, RRF2 FAMILY"/>
    <property type="match status" value="1"/>
</dbReference>
<dbReference type="KEGG" id="slut:H9L13_12185"/>
<dbReference type="RefSeq" id="WP_187537934.1">
    <property type="nucleotide sequence ID" value="NZ_BAABJT010000001.1"/>
</dbReference>
<dbReference type="PROSITE" id="PS51197">
    <property type="entry name" value="HTH_RRF2_2"/>
    <property type="match status" value="1"/>
</dbReference>
<accession>A0A7G9SHM0</accession>
<dbReference type="Gene3D" id="1.10.10.10">
    <property type="entry name" value="Winged helix-like DNA-binding domain superfamily/Winged helix DNA-binding domain"/>
    <property type="match status" value="1"/>
</dbReference>
<dbReference type="Pfam" id="PF02082">
    <property type="entry name" value="Rrf2"/>
    <property type="match status" value="1"/>
</dbReference>
<dbReference type="InterPro" id="IPR036388">
    <property type="entry name" value="WH-like_DNA-bd_sf"/>
</dbReference>